<dbReference type="EMBL" id="JBEUKS010000003">
    <property type="protein sequence ID" value="MFC1438915.1"/>
    <property type="molecule type" value="Genomic_DNA"/>
</dbReference>
<dbReference type="InterPro" id="IPR046704">
    <property type="entry name" value="DUF6777"/>
</dbReference>
<reference evidence="3 4" key="1">
    <citation type="submission" date="2024-06" db="EMBL/GenBank/DDBJ databases">
        <authorList>
            <person name="Lee S.D."/>
        </authorList>
    </citation>
    <scope>NUCLEOTIDE SEQUENCE [LARGE SCALE GENOMIC DNA]</scope>
    <source>
        <strain evidence="3 4">N1-10</strain>
    </source>
</reference>
<gene>
    <name evidence="3" type="ORF">ABUW04_11645</name>
</gene>
<feature type="compositionally biased region" description="Low complexity" evidence="1">
    <location>
        <begin position="84"/>
        <end position="106"/>
    </location>
</feature>
<dbReference type="RefSeq" id="WP_380564437.1">
    <property type="nucleotide sequence ID" value="NZ_JBEUKS010000003.1"/>
</dbReference>
<feature type="compositionally biased region" description="Low complexity" evidence="1">
    <location>
        <begin position="285"/>
        <end position="373"/>
    </location>
</feature>
<name>A0ABV6XKY0_9ACTN</name>
<feature type="region of interest" description="Disordered" evidence="1">
    <location>
        <begin position="1"/>
        <end position="27"/>
    </location>
</feature>
<evidence type="ECO:0000256" key="1">
    <source>
        <dbReference type="SAM" id="MobiDB-lite"/>
    </source>
</evidence>
<feature type="domain" description="DUF6777" evidence="2">
    <location>
        <begin position="107"/>
        <end position="269"/>
    </location>
</feature>
<evidence type="ECO:0000313" key="4">
    <source>
        <dbReference type="Proteomes" id="UP001592581"/>
    </source>
</evidence>
<dbReference type="Proteomes" id="UP001592581">
    <property type="component" value="Unassembled WGS sequence"/>
</dbReference>
<feature type="region of interest" description="Disordered" evidence="1">
    <location>
        <begin position="265"/>
        <end position="373"/>
    </location>
</feature>
<evidence type="ECO:0000313" key="3">
    <source>
        <dbReference type="EMBL" id="MFC1438915.1"/>
    </source>
</evidence>
<feature type="region of interest" description="Disordered" evidence="1">
    <location>
        <begin position="70"/>
        <end position="110"/>
    </location>
</feature>
<protein>
    <submittedName>
        <fullName evidence="3">DUF6777 domain-containing protein</fullName>
    </submittedName>
</protein>
<evidence type="ECO:0000259" key="2">
    <source>
        <dbReference type="Pfam" id="PF20568"/>
    </source>
</evidence>
<accession>A0ABV6XKY0</accession>
<proteinExistence type="predicted"/>
<dbReference type="Pfam" id="PF20568">
    <property type="entry name" value="DUF6777"/>
    <property type="match status" value="1"/>
</dbReference>
<keyword evidence="4" id="KW-1185">Reference proteome</keyword>
<feature type="compositionally biased region" description="Pro residues" evidence="1">
    <location>
        <begin position="1"/>
        <end position="10"/>
    </location>
</feature>
<organism evidence="3 4">
    <name type="scientific">Streptacidiphilus jeojiensis</name>
    <dbReference type="NCBI Taxonomy" id="3229225"/>
    <lineage>
        <taxon>Bacteria</taxon>
        <taxon>Bacillati</taxon>
        <taxon>Actinomycetota</taxon>
        <taxon>Actinomycetes</taxon>
        <taxon>Kitasatosporales</taxon>
        <taxon>Streptomycetaceae</taxon>
        <taxon>Streptacidiphilus</taxon>
    </lineage>
</organism>
<comment type="caution">
    <text evidence="3">The sequence shown here is derived from an EMBL/GenBank/DDBJ whole genome shotgun (WGS) entry which is preliminary data.</text>
</comment>
<sequence>MPPVPPPGEPPSGGGDAGSSAAGGRPHKAWWRRPGALVALGAAVAAAVVLPIVLTGSGTSQAVALQTADSTGPYPFTPDTQSKPTTGASATASAGQAATQAAGTPTRTVPGSAVGLYGGTESLSSCDVARLSAYLTTHQDKGRAWASVEGIAQDRIAAYLRTLTPVVLRADTRVTNHGFQNGQATAFQSVLQSGTAVLIDSSGLPRARCACGNPLLAPDRSGSQETFTGTAWPTFQVNNIVIIESTVIQQTTIILFDQQHDRWFSRPVGGDGQGDRRVPAPPLPSTSASGSGSSSTTSGSPSASPSASPSSAGPSPSTQSPSSSGSPSGSGSASVSGSGSASGSASSGSPSGSEPGPANVPSDSGFGSLSSSP</sequence>